<evidence type="ECO:0000256" key="2">
    <source>
        <dbReference type="ARBA" id="ARBA00023239"/>
    </source>
</evidence>
<name>A0A6J6UMA5_9ZZZZ</name>
<comment type="similarity">
    <text evidence="1">Belongs to the enoyl-CoA hydratase/isomerase family.</text>
</comment>
<organism evidence="3">
    <name type="scientific">freshwater metagenome</name>
    <dbReference type="NCBI Taxonomy" id="449393"/>
    <lineage>
        <taxon>unclassified sequences</taxon>
        <taxon>metagenomes</taxon>
        <taxon>ecological metagenomes</taxon>
    </lineage>
</organism>
<dbReference type="FunFam" id="1.10.12.10:FF:000001">
    <property type="entry name" value="Probable enoyl-CoA hydratase, mitochondrial"/>
    <property type="match status" value="1"/>
</dbReference>
<dbReference type="PROSITE" id="PS00166">
    <property type="entry name" value="ENOYL_COA_HYDRATASE"/>
    <property type="match status" value="1"/>
</dbReference>
<dbReference type="InterPro" id="IPR001753">
    <property type="entry name" value="Enoyl-CoA_hydra/iso"/>
</dbReference>
<protein>
    <submittedName>
        <fullName evidence="3">Unannotated protein</fullName>
    </submittedName>
</protein>
<reference evidence="3" key="1">
    <citation type="submission" date="2020-05" db="EMBL/GenBank/DDBJ databases">
        <authorList>
            <person name="Chiriac C."/>
            <person name="Salcher M."/>
            <person name="Ghai R."/>
            <person name="Kavagutti S V."/>
        </authorList>
    </citation>
    <scope>NUCLEOTIDE SEQUENCE</scope>
</reference>
<proteinExistence type="inferred from homology"/>
<dbReference type="Gene3D" id="3.90.226.10">
    <property type="entry name" value="2-enoyl-CoA Hydratase, Chain A, domain 1"/>
    <property type="match status" value="1"/>
</dbReference>
<dbReference type="InterPro" id="IPR029045">
    <property type="entry name" value="ClpP/crotonase-like_dom_sf"/>
</dbReference>
<evidence type="ECO:0000256" key="1">
    <source>
        <dbReference type="ARBA" id="ARBA00005254"/>
    </source>
</evidence>
<dbReference type="PANTHER" id="PTHR43802">
    <property type="entry name" value="ENOYL-COA HYDRATASE"/>
    <property type="match status" value="1"/>
</dbReference>
<dbReference type="GO" id="GO:0016836">
    <property type="term" value="F:hydro-lyase activity"/>
    <property type="evidence" value="ECO:0007669"/>
    <property type="project" value="UniProtKB-ARBA"/>
</dbReference>
<dbReference type="InterPro" id="IPR014748">
    <property type="entry name" value="Enoyl-CoA_hydra_C"/>
</dbReference>
<dbReference type="CDD" id="cd06558">
    <property type="entry name" value="crotonase-like"/>
    <property type="match status" value="1"/>
</dbReference>
<accession>A0A6J6UMA5</accession>
<dbReference type="InterPro" id="IPR018376">
    <property type="entry name" value="Enoyl-CoA_hyd/isom_CS"/>
</dbReference>
<sequence>METLGVVREDSVVTVTINQPKKKNAIDSTMWDGLTEIFREIAGNSADRVVVITGAGGDFCSGADLSGRGDTTVRNETASRNDVHQLAAMRRVNEACIALHKLPQPTIAKVRGVAVGAGCNLALGCDLVVAADNARFSEIFVRRGLSLDFGGSWVLPRRVGLHRAKELAFFGEIIGATDAYEMGLVNRVVADVEIDQFVDEWARKLAAGPPIALAQSKQLLNNSLNLTLEQALDDEAAAQTINFSTSDTAEAMHAFTEKRDPKFTGR</sequence>
<evidence type="ECO:0000313" key="3">
    <source>
        <dbReference type="EMBL" id="CAB4759609.1"/>
    </source>
</evidence>
<dbReference type="EMBL" id="CAEZZK010000099">
    <property type="protein sequence ID" value="CAB4759609.1"/>
    <property type="molecule type" value="Genomic_DNA"/>
</dbReference>
<gene>
    <name evidence="3" type="ORF">UFOPK2855_00595</name>
</gene>
<dbReference type="Gene3D" id="1.10.12.10">
    <property type="entry name" value="Lyase 2-enoyl-coa Hydratase, Chain A, domain 2"/>
    <property type="match status" value="1"/>
</dbReference>
<dbReference type="Pfam" id="PF00378">
    <property type="entry name" value="ECH_1"/>
    <property type="match status" value="1"/>
</dbReference>
<dbReference type="SUPFAM" id="SSF52096">
    <property type="entry name" value="ClpP/crotonase"/>
    <property type="match status" value="1"/>
</dbReference>
<dbReference type="AlphaFoldDB" id="A0A6J6UMA5"/>
<dbReference type="PANTHER" id="PTHR43802:SF1">
    <property type="entry name" value="IP11341P-RELATED"/>
    <property type="match status" value="1"/>
</dbReference>
<keyword evidence="2" id="KW-0456">Lyase</keyword>